<evidence type="ECO:0000313" key="2">
    <source>
        <dbReference type="EMBL" id="MEB4793175.1"/>
    </source>
</evidence>
<dbReference type="SUPFAM" id="SSF52540">
    <property type="entry name" value="P-loop containing nucleoside triphosphate hydrolases"/>
    <property type="match status" value="1"/>
</dbReference>
<sequence length="529" mass="62130">MRVNNIWIEKFRNLQDFSIDFNHNTDLLKENANTTVLIGRNGSGKSNLFEAIVLIFRDIDLGARPSFSYEIDYTRKDTTTDEEQRIFIKAKHKEPNENNIYSITIDNRIIDFSIFFKNRSIKYLPKNIFAYYSGRNQRLESCFEIHQQRYKQNLSQSKATPLRPLFYVKDEHSQFVLLSYFANDYEVEEVESKGKRFLKKYLDIDGIDSVLFTIKLPKRKIKGDNYDSRGLKGDIADYIDTIQNYSLAPIYDKNKNLLYLFIPNEEKFKELALEFGNSISVFKRLESIYLTKHLMKIDILVKRRINDTSTEVTLSALSEGEQQLLIVMGMLKLFEDKESLFLLDEPDTHLNPKWKMEYLKLLKEVVGEDVSSQLLINTHDPIVVSGLVKEQVRILSKEIFTGKITSQQPATDPRGMGFSGLLTSELYGFRSTLDLYTLDLLDEKRRISIKNRLSDDDRHRLSELNKILEELDFTNYRDDAYRMFAYAFREIERREEINNLILTEEELDRRKQLAKDVYEIVQQLKVNGI</sequence>
<organism evidence="2 3">
    <name type="scientific">Paenibacillus chondroitinus</name>
    <dbReference type="NCBI Taxonomy" id="59842"/>
    <lineage>
        <taxon>Bacteria</taxon>
        <taxon>Bacillati</taxon>
        <taxon>Bacillota</taxon>
        <taxon>Bacilli</taxon>
        <taxon>Bacillales</taxon>
        <taxon>Paenibacillaceae</taxon>
        <taxon>Paenibacillus</taxon>
    </lineage>
</organism>
<dbReference type="Pfam" id="PF13304">
    <property type="entry name" value="AAA_21"/>
    <property type="match status" value="1"/>
</dbReference>
<protein>
    <submittedName>
        <fullName evidence="2">AAA family ATPase</fullName>
    </submittedName>
</protein>
<dbReference type="PANTHER" id="PTHR43581">
    <property type="entry name" value="ATP/GTP PHOSPHATASE"/>
    <property type="match status" value="1"/>
</dbReference>
<proteinExistence type="predicted"/>
<dbReference type="Gene3D" id="3.40.50.300">
    <property type="entry name" value="P-loop containing nucleotide triphosphate hydrolases"/>
    <property type="match status" value="1"/>
</dbReference>
<gene>
    <name evidence="2" type="ORF">P5G65_04655</name>
</gene>
<dbReference type="InterPro" id="IPR051396">
    <property type="entry name" value="Bact_Antivir_Def_Nuclease"/>
</dbReference>
<dbReference type="PANTHER" id="PTHR43581:SF4">
    <property type="entry name" value="ATP_GTP PHOSPHATASE"/>
    <property type="match status" value="1"/>
</dbReference>
<reference evidence="2 3" key="1">
    <citation type="submission" date="2023-03" db="EMBL/GenBank/DDBJ databases">
        <title>Bacillus Genome Sequencing.</title>
        <authorList>
            <person name="Dunlap C."/>
        </authorList>
    </citation>
    <scope>NUCLEOTIDE SEQUENCE [LARGE SCALE GENOMIC DNA]</scope>
    <source>
        <strain evidence="2 3">NRS-1351</strain>
    </source>
</reference>
<evidence type="ECO:0000259" key="1">
    <source>
        <dbReference type="Pfam" id="PF13304"/>
    </source>
</evidence>
<dbReference type="CDD" id="cd00267">
    <property type="entry name" value="ABC_ATPase"/>
    <property type="match status" value="1"/>
</dbReference>
<dbReference type="InterPro" id="IPR003959">
    <property type="entry name" value="ATPase_AAA_core"/>
</dbReference>
<evidence type="ECO:0000313" key="3">
    <source>
        <dbReference type="Proteomes" id="UP001355653"/>
    </source>
</evidence>
<dbReference type="Proteomes" id="UP001355653">
    <property type="component" value="Unassembled WGS sequence"/>
</dbReference>
<dbReference type="EMBL" id="JAROBY010000008">
    <property type="protein sequence ID" value="MEB4793175.1"/>
    <property type="molecule type" value="Genomic_DNA"/>
</dbReference>
<dbReference type="RefSeq" id="WP_127452295.1">
    <property type="nucleotide sequence ID" value="NZ_JAROBY010000008.1"/>
</dbReference>
<feature type="domain" description="ATPase AAA-type core" evidence="1">
    <location>
        <begin position="35"/>
        <end position="385"/>
    </location>
</feature>
<dbReference type="InterPro" id="IPR027417">
    <property type="entry name" value="P-loop_NTPase"/>
</dbReference>
<name>A0ABU6D6W9_9BACL</name>
<comment type="caution">
    <text evidence="2">The sequence shown here is derived from an EMBL/GenBank/DDBJ whole genome shotgun (WGS) entry which is preliminary data.</text>
</comment>
<accession>A0ABU6D6W9</accession>
<keyword evidence="3" id="KW-1185">Reference proteome</keyword>